<keyword evidence="2" id="KW-0012">Acyltransferase</keyword>
<dbReference type="Pfam" id="PF13420">
    <property type="entry name" value="Acetyltransf_4"/>
    <property type="match status" value="1"/>
</dbReference>
<dbReference type="EMBL" id="JBHRWO010000015">
    <property type="protein sequence ID" value="MFC3494307.1"/>
    <property type="molecule type" value="Genomic_DNA"/>
</dbReference>
<comment type="caution">
    <text evidence="2">The sequence shown here is derived from an EMBL/GenBank/DDBJ whole genome shotgun (WGS) entry which is preliminary data.</text>
</comment>
<dbReference type="CDD" id="cd04301">
    <property type="entry name" value="NAT_SF"/>
    <property type="match status" value="1"/>
</dbReference>
<organism evidence="2 3">
    <name type="scientific">Glycomyces rhizosphaerae</name>
    <dbReference type="NCBI Taxonomy" id="2054422"/>
    <lineage>
        <taxon>Bacteria</taxon>
        <taxon>Bacillati</taxon>
        <taxon>Actinomycetota</taxon>
        <taxon>Actinomycetes</taxon>
        <taxon>Glycomycetales</taxon>
        <taxon>Glycomycetaceae</taxon>
        <taxon>Glycomyces</taxon>
    </lineage>
</organism>
<protein>
    <submittedName>
        <fullName evidence="2">GNAT family N-acetyltransferase</fullName>
        <ecNumber evidence="2">2.3.1.-</ecNumber>
    </submittedName>
</protein>
<accession>A0ABV7Q0E5</accession>
<gene>
    <name evidence="2" type="ORF">ACFO8M_17625</name>
</gene>
<dbReference type="PROSITE" id="PS51186">
    <property type="entry name" value="GNAT"/>
    <property type="match status" value="1"/>
</dbReference>
<feature type="domain" description="N-acetyltransferase" evidence="1">
    <location>
        <begin position="7"/>
        <end position="168"/>
    </location>
</feature>
<dbReference type="Proteomes" id="UP001595712">
    <property type="component" value="Unassembled WGS sequence"/>
</dbReference>
<dbReference type="GO" id="GO:0016746">
    <property type="term" value="F:acyltransferase activity"/>
    <property type="evidence" value="ECO:0007669"/>
    <property type="project" value="UniProtKB-KW"/>
</dbReference>
<evidence type="ECO:0000259" key="1">
    <source>
        <dbReference type="PROSITE" id="PS51186"/>
    </source>
</evidence>
<keyword evidence="2" id="KW-0808">Transferase</keyword>
<name>A0ABV7Q0E5_9ACTN</name>
<evidence type="ECO:0000313" key="2">
    <source>
        <dbReference type="EMBL" id="MFC3494307.1"/>
    </source>
</evidence>
<dbReference type="PANTHER" id="PTHR43072:SF8">
    <property type="entry name" value="ACYLTRANSFERASE FABY-RELATED"/>
    <property type="match status" value="1"/>
</dbReference>
<dbReference type="EC" id="2.3.1.-" evidence="2"/>
<proteinExistence type="predicted"/>
<reference evidence="3" key="1">
    <citation type="journal article" date="2019" name="Int. J. Syst. Evol. Microbiol.">
        <title>The Global Catalogue of Microorganisms (GCM) 10K type strain sequencing project: providing services to taxonomists for standard genome sequencing and annotation.</title>
        <authorList>
            <consortium name="The Broad Institute Genomics Platform"/>
            <consortium name="The Broad Institute Genome Sequencing Center for Infectious Disease"/>
            <person name="Wu L."/>
            <person name="Ma J."/>
        </authorList>
    </citation>
    <scope>NUCLEOTIDE SEQUENCE [LARGE SCALE GENOMIC DNA]</scope>
    <source>
        <strain evidence="3">CGMCC 4.7396</strain>
    </source>
</reference>
<keyword evidence="3" id="KW-1185">Reference proteome</keyword>
<evidence type="ECO:0000313" key="3">
    <source>
        <dbReference type="Proteomes" id="UP001595712"/>
    </source>
</evidence>
<dbReference type="SUPFAM" id="SSF55729">
    <property type="entry name" value="Acyl-CoA N-acyltransferases (Nat)"/>
    <property type="match status" value="1"/>
</dbReference>
<dbReference type="RefSeq" id="WP_387977931.1">
    <property type="nucleotide sequence ID" value="NZ_JBHRWO010000015.1"/>
</dbReference>
<dbReference type="PANTHER" id="PTHR43072">
    <property type="entry name" value="N-ACETYLTRANSFERASE"/>
    <property type="match status" value="1"/>
</dbReference>
<dbReference type="Gene3D" id="3.40.630.30">
    <property type="match status" value="1"/>
</dbReference>
<dbReference type="InterPro" id="IPR016181">
    <property type="entry name" value="Acyl_CoA_acyltransferase"/>
</dbReference>
<dbReference type="InterPro" id="IPR000182">
    <property type="entry name" value="GNAT_dom"/>
</dbReference>
<sequence length="194" mass="21107">MSSTDLVGVRFVELADAAAIAYIVNHYIAESTANFRTEPQTAAEWEQDIAQYAGRYPWLVAEYEGEAVGVAYAKPWNARQAYDWTAEATVYVADGQRGRRVGSTLYRDLLKRLEAQGFRSVMAQVTSPNPGSEALHAAFGFELVGTIKDAGYKHGEWRDVGIWQKTLTDLAGPPAPTASTASCSVRGGCEHLTG</sequence>